<keyword evidence="8 12" id="KW-0067">ATP-binding</keyword>
<evidence type="ECO:0000256" key="7">
    <source>
        <dbReference type="ARBA" id="ARBA00022741"/>
    </source>
</evidence>
<evidence type="ECO:0000256" key="11">
    <source>
        <dbReference type="ARBA" id="ARBA00048600"/>
    </source>
</evidence>
<dbReference type="Pfam" id="PF02786">
    <property type="entry name" value="CPSase_L_D2"/>
    <property type="match status" value="1"/>
</dbReference>
<evidence type="ECO:0000256" key="9">
    <source>
        <dbReference type="ARBA" id="ARBA00023267"/>
    </source>
</evidence>
<evidence type="ECO:0000256" key="10">
    <source>
        <dbReference type="ARBA" id="ARBA00033786"/>
    </source>
</evidence>
<dbReference type="InterPro" id="IPR001882">
    <property type="entry name" value="Biotin_BS"/>
</dbReference>
<dbReference type="SMART" id="SM00878">
    <property type="entry name" value="Biotin_carb_C"/>
    <property type="match status" value="1"/>
</dbReference>
<dbReference type="AlphaFoldDB" id="A0A0W0WX76"/>
<comment type="catalytic activity">
    <reaction evidence="11">
        <text>N(6)-biotinyl-L-lysyl-[protein] + hydrogencarbonate + ATP = N(6)-carboxybiotinyl-L-lysyl-[protein] + ADP + phosphate + H(+)</text>
        <dbReference type="Rhea" id="RHEA:13501"/>
        <dbReference type="Rhea" id="RHEA-COMP:10505"/>
        <dbReference type="Rhea" id="RHEA-COMP:10506"/>
        <dbReference type="ChEBI" id="CHEBI:15378"/>
        <dbReference type="ChEBI" id="CHEBI:17544"/>
        <dbReference type="ChEBI" id="CHEBI:30616"/>
        <dbReference type="ChEBI" id="CHEBI:43474"/>
        <dbReference type="ChEBI" id="CHEBI:83144"/>
        <dbReference type="ChEBI" id="CHEBI:83145"/>
        <dbReference type="ChEBI" id="CHEBI:456216"/>
        <dbReference type="EC" id="6.3.4.14"/>
    </reaction>
</comment>
<dbReference type="PANTHER" id="PTHR18866:SF33">
    <property type="entry name" value="METHYLCROTONOYL-COA CARBOXYLASE SUBUNIT ALPHA, MITOCHONDRIAL-RELATED"/>
    <property type="match status" value="1"/>
</dbReference>
<dbReference type="SUPFAM" id="SSF52440">
    <property type="entry name" value="PreATP-grasp domain"/>
    <property type="match status" value="1"/>
</dbReference>
<dbReference type="Gene3D" id="2.40.50.100">
    <property type="match status" value="1"/>
</dbReference>
<dbReference type="Pfam" id="PF02785">
    <property type="entry name" value="Biotin_carb_C"/>
    <property type="match status" value="1"/>
</dbReference>
<sequence>MFSKILIANRGEIACRIIKTARRMGIETVAIYSTADRNSLHVSQADEAFCIGQPQASASYLNIDAILAAAKTSGAQAIHPGYGFLSENPRLAEACAKAGIIFIGPTIAAMEAMASKQIAKQLLEKTGVPLTPGYHGSDQSDERLLAESKQLGFPVLLKAAAGGGGKGMRAVYEEADFSAALAGARREAKASFGDDTMLIEKLISNPRHVEIQIMADSHGHIVHLYERDCSIQRRHQKIIEEAPAPGLSKSLRQGLAEAAIAVAREIEYLGAGTVEFLVDEQEHFYFMEMNTRLQVEHPVTEMITGLDLVEWQLKIAAGEPLPCKQDELKAKGHAIECRIYAEDPTQNFIPSIGQIRFLKEPVGEGLRIDSGVACHSFVTMHYDPMIAKLIAWGNDRHQALLRLQQGLKHYYLGGLKTNISFLQAIISHPRFIQAELCTDFLVQEPIQLPTVNKQLALHMATAFDYALNNMAQKDSLHRATFAWQMHLKGQWRWRYLIENEPFEVMVMPVDAEQLTIQYGEKLIKMHVKLAGNQLQLDDGHERWQAFVEPLPERLIFYTPIGSIAVERFNWQQSTSASRNPRAQLTAPMPATVVAILKNKGDRIKAGEQLMVLEAMKMEHTIQAPSDGVLTDIFFEIGAQVHEGAELIALGTENDINSVEKSS</sequence>
<dbReference type="Pfam" id="PF00364">
    <property type="entry name" value="Biotin_lipoyl"/>
    <property type="match status" value="1"/>
</dbReference>
<dbReference type="PROSITE" id="PS00188">
    <property type="entry name" value="BIOTIN"/>
    <property type="match status" value="1"/>
</dbReference>
<dbReference type="PANTHER" id="PTHR18866">
    <property type="entry name" value="CARBOXYLASE:PYRUVATE/ACETYL-COA/PROPIONYL-COA CARBOXYLASE"/>
    <property type="match status" value="1"/>
</dbReference>
<dbReference type="InterPro" id="IPR005479">
    <property type="entry name" value="CPAse_ATP-bd"/>
</dbReference>
<dbReference type="InterPro" id="IPR050856">
    <property type="entry name" value="Biotin_carboxylase_complex"/>
</dbReference>
<evidence type="ECO:0000256" key="4">
    <source>
        <dbReference type="ARBA" id="ARBA00011750"/>
    </source>
</evidence>
<dbReference type="NCBIfam" id="NF006367">
    <property type="entry name" value="PRK08591.1"/>
    <property type="match status" value="1"/>
</dbReference>
<keyword evidence="7 12" id="KW-0547">Nucleotide-binding</keyword>
<dbReference type="GO" id="GO:0005524">
    <property type="term" value="F:ATP binding"/>
    <property type="evidence" value="ECO:0007669"/>
    <property type="project" value="UniProtKB-UniRule"/>
</dbReference>
<comment type="function">
    <text evidence="2">This protein is a component of the acetyl coenzyme A carboxylase complex; first, biotin carboxylase catalyzes the carboxylation of the carrier protein and then the transcarboxylase transfers the carboxyl group to form malonyl-CoA.</text>
</comment>
<reference evidence="16 17" key="1">
    <citation type="submission" date="2015-11" db="EMBL/GenBank/DDBJ databases">
        <title>Genomic analysis of 38 Legionella species identifies large and diverse effector repertoires.</title>
        <authorList>
            <person name="Burstein D."/>
            <person name="Amaro F."/>
            <person name="Zusman T."/>
            <person name="Lifshitz Z."/>
            <person name="Cohen O."/>
            <person name="Gilbert J.A."/>
            <person name="Pupko T."/>
            <person name="Shuman H.A."/>
            <person name="Segal G."/>
        </authorList>
    </citation>
    <scope>NUCLEOTIDE SEQUENCE [LARGE SCALE GENOMIC DNA]</scope>
    <source>
        <strain evidence="16 17">Oak Ridge-10</strain>
    </source>
</reference>
<evidence type="ECO:0000256" key="3">
    <source>
        <dbReference type="ARBA" id="ARBA00004956"/>
    </source>
</evidence>
<dbReference type="InterPro" id="IPR005481">
    <property type="entry name" value="BC-like_N"/>
</dbReference>
<dbReference type="EMBL" id="LNYP01000031">
    <property type="protein sequence ID" value="KTD36914.1"/>
    <property type="molecule type" value="Genomic_DNA"/>
</dbReference>
<dbReference type="GO" id="GO:0046872">
    <property type="term" value="F:metal ion binding"/>
    <property type="evidence" value="ECO:0007669"/>
    <property type="project" value="InterPro"/>
</dbReference>
<dbReference type="PROSITE" id="PS00866">
    <property type="entry name" value="CPSASE_1"/>
    <property type="match status" value="1"/>
</dbReference>
<dbReference type="InterPro" id="IPR005482">
    <property type="entry name" value="Biotin_COase_C"/>
</dbReference>
<proteinExistence type="predicted"/>
<dbReference type="Gene3D" id="3.30.470.20">
    <property type="entry name" value="ATP-grasp fold, B domain"/>
    <property type="match status" value="1"/>
</dbReference>
<dbReference type="PROSITE" id="PS50979">
    <property type="entry name" value="BC"/>
    <property type="match status" value="1"/>
</dbReference>
<dbReference type="SUPFAM" id="SSF56059">
    <property type="entry name" value="Glutathione synthetase ATP-binding domain-like"/>
    <property type="match status" value="1"/>
</dbReference>
<dbReference type="InterPro" id="IPR011761">
    <property type="entry name" value="ATP-grasp"/>
</dbReference>
<dbReference type="PATRIC" id="fig|29423.5.peg.2151"/>
<dbReference type="InterPro" id="IPR011053">
    <property type="entry name" value="Single_hybrid_motif"/>
</dbReference>
<gene>
    <name evidence="16" type="primary">mccA</name>
    <name evidence="16" type="ORF">Loak_2050</name>
</gene>
<feature type="domain" description="Biotin carboxylation" evidence="15">
    <location>
        <begin position="1"/>
        <end position="446"/>
    </location>
</feature>
<dbReference type="SUPFAM" id="SSF51230">
    <property type="entry name" value="Single hybrid motif"/>
    <property type="match status" value="1"/>
</dbReference>
<dbReference type="FunFam" id="3.30.470.20:FF:000028">
    <property type="entry name" value="Methylcrotonoyl-CoA carboxylase subunit alpha, mitochondrial"/>
    <property type="match status" value="1"/>
</dbReference>
<evidence type="ECO:0000256" key="12">
    <source>
        <dbReference type="PROSITE-ProRule" id="PRU00409"/>
    </source>
</evidence>
<dbReference type="PROSITE" id="PS50975">
    <property type="entry name" value="ATP_GRASP"/>
    <property type="match status" value="1"/>
</dbReference>
<evidence type="ECO:0000259" key="15">
    <source>
        <dbReference type="PROSITE" id="PS50979"/>
    </source>
</evidence>
<dbReference type="PROSITE" id="PS00867">
    <property type="entry name" value="CPSASE_2"/>
    <property type="match status" value="1"/>
</dbReference>
<dbReference type="FunFam" id="3.30.1490.20:FF:000003">
    <property type="entry name" value="acetyl-CoA carboxylase isoform X1"/>
    <property type="match status" value="1"/>
</dbReference>
<dbReference type="FunFam" id="3.40.50.20:FF:000010">
    <property type="entry name" value="Propionyl-CoA carboxylase subunit alpha"/>
    <property type="match status" value="1"/>
</dbReference>
<dbReference type="PROSITE" id="PS50968">
    <property type="entry name" value="BIOTINYL_LIPOYL"/>
    <property type="match status" value="1"/>
</dbReference>
<evidence type="ECO:0000259" key="14">
    <source>
        <dbReference type="PROSITE" id="PS50975"/>
    </source>
</evidence>
<dbReference type="GO" id="GO:0004075">
    <property type="term" value="F:biotin carboxylase activity"/>
    <property type="evidence" value="ECO:0007669"/>
    <property type="project" value="UniProtKB-EC"/>
</dbReference>
<protein>
    <recommendedName>
        <fullName evidence="5">Biotin carboxylase</fullName>
    </recommendedName>
    <alternativeName>
        <fullName evidence="10">Acetyl-coenzyme A carboxylase biotin carboxylase subunit A</fullName>
    </alternativeName>
</protein>
<evidence type="ECO:0000313" key="16">
    <source>
        <dbReference type="EMBL" id="KTD36914.1"/>
    </source>
</evidence>
<comment type="cofactor">
    <cofactor evidence="1">
        <name>biotin</name>
        <dbReference type="ChEBI" id="CHEBI:57586"/>
    </cofactor>
</comment>
<dbReference type="InterPro" id="IPR011054">
    <property type="entry name" value="Rudment_hybrid_motif"/>
</dbReference>
<comment type="caution">
    <text evidence="16">The sequence shown here is derived from an EMBL/GenBank/DDBJ whole genome shotgun (WGS) entry which is preliminary data.</text>
</comment>
<dbReference type="InterPro" id="IPR011764">
    <property type="entry name" value="Biotin_carboxylation_dom"/>
</dbReference>
<dbReference type="SUPFAM" id="SSF51246">
    <property type="entry name" value="Rudiment single hybrid motif"/>
    <property type="match status" value="1"/>
</dbReference>
<evidence type="ECO:0000259" key="13">
    <source>
        <dbReference type="PROSITE" id="PS50968"/>
    </source>
</evidence>
<keyword evidence="6" id="KW-0436">Ligase</keyword>
<dbReference type="CDD" id="cd06850">
    <property type="entry name" value="biotinyl_domain"/>
    <property type="match status" value="1"/>
</dbReference>
<accession>A0A0W0WX76</accession>
<evidence type="ECO:0000256" key="6">
    <source>
        <dbReference type="ARBA" id="ARBA00022598"/>
    </source>
</evidence>
<evidence type="ECO:0000256" key="8">
    <source>
        <dbReference type="ARBA" id="ARBA00022840"/>
    </source>
</evidence>
<comment type="pathway">
    <text evidence="3">Lipid metabolism; malonyl-CoA biosynthesis; malonyl-CoA from acetyl-CoA: step 1/1.</text>
</comment>
<evidence type="ECO:0000256" key="1">
    <source>
        <dbReference type="ARBA" id="ARBA00001953"/>
    </source>
</evidence>
<dbReference type="RefSeq" id="WP_025386210.1">
    <property type="nucleotide sequence ID" value="NZ_LCUA01000001.1"/>
</dbReference>
<comment type="subunit">
    <text evidence="4">Acetyl-CoA carboxylase is a heterohexamer of biotin carboxyl carrier protein, biotin carboxylase and the two subunits of carboxyl transferase in a 2:2 complex.</text>
</comment>
<name>A0A0W0WX76_9GAMM</name>
<keyword evidence="9" id="KW-0092">Biotin</keyword>
<evidence type="ECO:0000256" key="5">
    <source>
        <dbReference type="ARBA" id="ARBA00017242"/>
    </source>
</evidence>
<evidence type="ECO:0000313" key="17">
    <source>
        <dbReference type="Proteomes" id="UP000054858"/>
    </source>
</evidence>
<evidence type="ECO:0000256" key="2">
    <source>
        <dbReference type="ARBA" id="ARBA00003761"/>
    </source>
</evidence>
<dbReference type="Proteomes" id="UP000054858">
    <property type="component" value="Unassembled WGS sequence"/>
</dbReference>
<feature type="domain" description="ATP-grasp" evidence="14">
    <location>
        <begin position="120"/>
        <end position="317"/>
    </location>
</feature>
<dbReference type="InterPro" id="IPR016185">
    <property type="entry name" value="PreATP-grasp_dom_sf"/>
</dbReference>
<dbReference type="InterPro" id="IPR000089">
    <property type="entry name" value="Biotin_lipoyl"/>
</dbReference>
<organism evidence="16 17">
    <name type="scientific">Legionella oakridgensis</name>
    <dbReference type="NCBI Taxonomy" id="29423"/>
    <lineage>
        <taxon>Bacteria</taxon>
        <taxon>Pseudomonadati</taxon>
        <taxon>Pseudomonadota</taxon>
        <taxon>Gammaproteobacteria</taxon>
        <taxon>Legionellales</taxon>
        <taxon>Legionellaceae</taxon>
        <taxon>Legionella</taxon>
    </lineage>
</organism>
<dbReference type="Pfam" id="PF00289">
    <property type="entry name" value="Biotin_carb_N"/>
    <property type="match status" value="1"/>
</dbReference>
<feature type="domain" description="Lipoyl-binding" evidence="13">
    <location>
        <begin position="574"/>
        <end position="650"/>
    </location>
</feature>